<evidence type="ECO:0000313" key="2">
    <source>
        <dbReference type="Proteomes" id="UP001597361"/>
    </source>
</evidence>
<name>A0ABW4VSU3_9BACT</name>
<accession>A0ABW4VSU3</accession>
<sequence length="166" mass="18681">MKRIRQVLMGLLITFVLVGCMDDGQDDIIEDGDVTEASLIGKWKYAGFRIEYYINGVLDDVEEGNENGDDGEYSITFNSNKTYKVIDGDYTSEGTYAFENGKLMITYTEEVDLNGDGEVETVTYTEEVDAFFEAGKLVFKYEDPLSPPGSADEHLEVGYEYFEKVS</sequence>
<dbReference type="EMBL" id="JBHUHR010000045">
    <property type="protein sequence ID" value="MFD2036680.1"/>
    <property type="molecule type" value="Genomic_DNA"/>
</dbReference>
<dbReference type="RefSeq" id="WP_376887938.1">
    <property type="nucleotide sequence ID" value="NZ_JBHUHR010000045.1"/>
</dbReference>
<dbReference type="PROSITE" id="PS51257">
    <property type="entry name" value="PROKAR_LIPOPROTEIN"/>
    <property type="match status" value="1"/>
</dbReference>
<organism evidence="1 2">
    <name type="scientific">Belliella marina</name>
    <dbReference type="NCBI Taxonomy" id="1644146"/>
    <lineage>
        <taxon>Bacteria</taxon>
        <taxon>Pseudomonadati</taxon>
        <taxon>Bacteroidota</taxon>
        <taxon>Cytophagia</taxon>
        <taxon>Cytophagales</taxon>
        <taxon>Cyclobacteriaceae</taxon>
        <taxon>Belliella</taxon>
    </lineage>
</organism>
<proteinExistence type="predicted"/>
<dbReference type="Proteomes" id="UP001597361">
    <property type="component" value="Unassembled WGS sequence"/>
</dbReference>
<protein>
    <recommendedName>
        <fullName evidence="3">Lipocalin-like domain-containing protein</fullName>
    </recommendedName>
</protein>
<keyword evidence="2" id="KW-1185">Reference proteome</keyword>
<comment type="caution">
    <text evidence="1">The sequence shown here is derived from an EMBL/GenBank/DDBJ whole genome shotgun (WGS) entry which is preliminary data.</text>
</comment>
<evidence type="ECO:0008006" key="3">
    <source>
        <dbReference type="Google" id="ProtNLM"/>
    </source>
</evidence>
<gene>
    <name evidence="1" type="ORF">ACFSKL_17885</name>
</gene>
<evidence type="ECO:0000313" key="1">
    <source>
        <dbReference type="EMBL" id="MFD2036680.1"/>
    </source>
</evidence>
<reference evidence="2" key="1">
    <citation type="journal article" date="2019" name="Int. J. Syst. Evol. Microbiol.">
        <title>The Global Catalogue of Microorganisms (GCM) 10K type strain sequencing project: providing services to taxonomists for standard genome sequencing and annotation.</title>
        <authorList>
            <consortium name="The Broad Institute Genomics Platform"/>
            <consortium name="The Broad Institute Genome Sequencing Center for Infectious Disease"/>
            <person name="Wu L."/>
            <person name="Ma J."/>
        </authorList>
    </citation>
    <scope>NUCLEOTIDE SEQUENCE [LARGE SCALE GENOMIC DNA]</scope>
    <source>
        <strain evidence="2">CGMCC 1.15180</strain>
    </source>
</reference>